<dbReference type="SMART" id="SM01130">
    <property type="entry name" value="DHDPS"/>
    <property type="match status" value="1"/>
</dbReference>
<dbReference type="GO" id="GO:0008840">
    <property type="term" value="F:4-hydroxy-tetrahydrodipicolinate synthase activity"/>
    <property type="evidence" value="ECO:0007669"/>
    <property type="project" value="TreeGrafter"/>
</dbReference>
<evidence type="ECO:0000256" key="4">
    <source>
        <dbReference type="PIRSR" id="PIRSR001365-1"/>
    </source>
</evidence>
<evidence type="ECO:0000256" key="3">
    <source>
        <dbReference type="PIRNR" id="PIRNR001365"/>
    </source>
</evidence>
<sequence>MTRPNDKYHGVWPVMLTPFDDDGEIDYGSLAKLIDWYIAAGVHGLFAACQSSEIFFLSDAETQRLVRFVVDHVAGRVPVVASGHTAAAASQQIDQINAIAACGVDGVILISNRLAMPAEGDDRVLRSLERITAATDASLDLGIYECPYPSKRLLSDEVIRWCAASNRFTFIKDTCCSLPRIRQRLALVQGSRLRIANANSQTLLGSLQAGAHGYSGVMANFHPDLYVWLYEHWRDSPETAERLQNYLSVAALAETLSYPVSAKDYHTSIGTFASTRCRAREANGYFTTHEASTMRQMLALGEDVKQALHLP</sequence>
<dbReference type="InterPro" id="IPR002220">
    <property type="entry name" value="DapA-like"/>
</dbReference>
<comment type="similarity">
    <text evidence="1 3">Belongs to the DapA family.</text>
</comment>
<feature type="active site" description="Schiff-base intermediate with substrate" evidence="4">
    <location>
        <position position="172"/>
    </location>
</feature>
<dbReference type="Proteomes" id="UP000325255">
    <property type="component" value="Unassembled WGS sequence"/>
</dbReference>
<dbReference type="PANTHER" id="PTHR12128:SF66">
    <property type="entry name" value="4-HYDROXY-2-OXOGLUTARATE ALDOLASE, MITOCHONDRIAL"/>
    <property type="match status" value="1"/>
</dbReference>
<protein>
    <submittedName>
        <fullName evidence="5">Dihydrodipicolinate synthase family protein</fullName>
    </submittedName>
</protein>
<dbReference type="InterPro" id="IPR013785">
    <property type="entry name" value="Aldolase_TIM"/>
</dbReference>
<evidence type="ECO:0000313" key="5">
    <source>
        <dbReference type="EMBL" id="KAA5612148.1"/>
    </source>
</evidence>
<dbReference type="Pfam" id="PF00701">
    <property type="entry name" value="DHDPS"/>
    <property type="match status" value="1"/>
</dbReference>
<dbReference type="AlphaFoldDB" id="A0A5M6IXM5"/>
<dbReference type="OrthoDB" id="9778880at2"/>
<keyword evidence="2 3" id="KW-0456">Lyase</keyword>
<dbReference type="SUPFAM" id="SSF51569">
    <property type="entry name" value="Aldolase"/>
    <property type="match status" value="1"/>
</dbReference>
<name>A0A5M6IXM5_9PROT</name>
<dbReference type="EMBL" id="VWPK01000014">
    <property type="protein sequence ID" value="KAA5612148.1"/>
    <property type="molecule type" value="Genomic_DNA"/>
</dbReference>
<reference evidence="5 6" key="1">
    <citation type="submission" date="2019-09" db="EMBL/GenBank/DDBJ databases">
        <title>Genome sequence of Rhodovastum atsumiense, a diverse member of the Acetobacteraceae family of non-sulfur purple photosynthetic bacteria.</title>
        <authorList>
            <person name="Meyer T."/>
            <person name="Kyndt J."/>
        </authorList>
    </citation>
    <scope>NUCLEOTIDE SEQUENCE [LARGE SCALE GENOMIC DNA]</scope>
    <source>
        <strain evidence="5 6">DSM 21279</strain>
    </source>
</reference>
<dbReference type="PIRSF" id="PIRSF001365">
    <property type="entry name" value="DHDPS"/>
    <property type="match status" value="1"/>
</dbReference>
<dbReference type="PANTHER" id="PTHR12128">
    <property type="entry name" value="DIHYDRODIPICOLINATE SYNTHASE"/>
    <property type="match status" value="1"/>
</dbReference>
<feature type="active site" description="Proton donor/acceptor" evidence="4">
    <location>
        <position position="144"/>
    </location>
</feature>
<proteinExistence type="inferred from homology"/>
<organism evidence="5 6">
    <name type="scientific">Rhodovastum atsumiense</name>
    <dbReference type="NCBI Taxonomy" id="504468"/>
    <lineage>
        <taxon>Bacteria</taxon>
        <taxon>Pseudomonadati</taxon>
        <taxon>Pseudomonadota</taxon>
        <taxon>Alphaproteobacteria</taxon>
        <taxon>Acetobacterales</taxon>
        <taxon>Acetobacteraceae</taxon>
        <taxon>Rhodovastum</taxon>
    </lineage>
</organism>
<evidence type="ECO:0000256" key="2">
    <source>
        <dbReference type="ARBA" id="ARBA00023239"/>
    </source>
</evidence>
<gene>
    <name evidence="5" type="ORF">F1189_10800</name>
</gene>
<dbReference type="RefSeq" id="WP_150040755.1">
    <property type="nucleotide sequence ID" value="NZ_OW485601.1"/>
</dbReference>
<dbReference type="Gene3D" id="3.20.20.70">
    <property type="entry name" value="Aldolase class I"/>
    <property type="match status" value="1"/>
</dbReference>
<evidence type="ECO:0000313" key="6">
    <source>
        <dbReference type="Proteomes" id="UP000325255"/>
    </source>
</evidence>
<comment type="caution">
    <text evidence="5">The sequence shown here is derived from an EMBL/GenBank/DDBJ whole genome shotgun (WGS) entry which is preliminary data.</text>
</comment>
<evidence type="ECO:0000256" key="1">
    <source>
        <dbReference type="ARBA" id="ARBA00007592"/>
    </source>
</evidence>
<keyword evidence="6" id="KW-1185">Reference proteome</keyword>
<accession>A0A5M6IXM5</accession>
<dbReference type="CDD" id="cd00408">
    <property type="entry name" value="DHDPS-like"/>
    <property type="match status" value="1"/>
</dbReference>